<comment type="caution">
    <text evidence="1">The sequence shown here is derived from an EMBL/GenBank/DDBJ whole genome shotgun (WGS) entry which is preliminary data.</text>
</comment>
<evidence type="ECO:0000313" key="1">
    <source>
        <dbReference type="EMBL" id="CAH3045955.1"/>
    </source>
</evidence>
<proteinExistence type="predicted"/>
<dbReference type="EMBL" id="CALNXK010000014">
    <property type="protein sequence ID" value="CAH3045955.1"/>
    <property type="molecule type" value="Genomic_DNA"/>
</dbReference>
<reference evidence="1 2" key="1">
    <citation type="submission" date="2022-05" db="EMBL/GenBank/DDBJ databases">
        <authorList>
            <consortium name="Genoscope - CEA"/>
            <person name="William W."/>
        </authorList>
    </citation>
    <scope>NUCLEOTIDE SEQUENCE [LARGE SCALE GENOMIC DNA]</scope>
</reference>
<organism evidence="1 2">
    <name type="scientific">Porites lobata</name>
    <dbReference type="NCBI Taxonomy" id="104759"/>
    <lineage>
        <taxon>Eukaryota</taxon>
        <taxon>Metazoa</taxon>
        <taxon>Cnidaria</taxon>
        <taxon>Anthozoa</taxon>
        <taxon>Hexacorallia</taxon>
        <taxon>Scleractinia</taxon>
        <taxon>Fungiina</taxon>
        <taxon>Poritidae</taxon>
        <taxon>Porites</taxon>
    </lineage>
</organism>
<sequence>MSSVLTLVGQPRKFFHDAIACFAKVDAVASGYSILHDGPGFVGLGPCLREHLATGCVDTAKELVSLDDLPDLDLKHILEAEVSIIIKRTLSLDRFFAGLNCVGLGDLLRTYPVIKNVLFPSPDQVNGFRWDP</sequence>
<dbReference type="Proteomes" id="UP001159405">
    <property type="component" value="Unassembled WGS sequence"/>
</dbReference>
<accession>A0ABN8N979</accession>
<keyword evidence="2" id="KW-1185">Reference proteome</keyword>
<protein>
    <submittedName>
        <fullName evidence="1">Uncharacterized protein</fullName>
    </submittedName>
</protein>
<evidence type="ECO:0000313" key="2">
    <source>
        <dbReference type="Proteomes" id="UP001159405"/>
    </source>
</evidence>
<gene>
    <name evidence="1" type="ORF">PLOB_00008173</name>
</gene>
<name>A0ABN8N979_9CNID</name>